<keyword evidence="3" id="KW-1185">Reference proteome</keyword>
<protein>
    <recommendedName>
        <fullName evidence="1">Retrotransposon gag domain-containing protein</fullName>
    </recommendedName>
</protein>
<gene>
    <name evidence="2" type="ORF">ACJRO7_033578</name>
</gene>
<evidence type="ECO:0000313" key="3">
    <source>
        <dbReference type="Proteomes" id="UP001634007"/>
    </source>
</evidence>
<dbReference type="PANTHER" id="PTHR33223:SF8">
    <property type="entry name" value="OS04G0172440 PROTEIN"/>
    <property type="match status" value="1"/>
</dbReference>
<accession>A0ABD3JN02</accession>
<name>A0ABD3JN02_EUCGL</name>
<proteinExistence type="predicted"/>
<evidence type="ECO:0000259" key="1">
    <source>
        <dbReference type="Pfam" id="PF03732"/>
    </source>
</evidence>
<reference evidence="2 3" key="1">
    <citation type="submission" date="2024-11" db="EMBL/GenBank/DDBJ databases">
        <title>Chromosome-level genome assembly of Eucalyptus globulus Labill. provides insights into its genome evolution.</title>
        <authorList>
            <person name="Li X."/>
        </authorList>
    </citation>
    <scope>NUCLEOTIDE SEQUENCE [LARGE SCALE GENOMIC DNA]</scope>
    <source>
        <strain evidence="2">CL2024</strain>
        <tissue evidence="2">Fresh tender leaves</tissue>
    </source>
</reference>
<dbReference type="InterPro" id="IPR005162">
    <property type="entry name" value="Retrotrans_gag_dom"/>
</dbReference>
<organism evidence="2 3">
    <name type="scientific">Eucalyptus globulus</name>
    <name type="common">Tasmanian blue gum</name>
    <dbReference type="NCBI Taxonomy" id="34317"/>
    <lineage>
        <taxon>Eukaryota</taxon>
        <taxon>Viridiplantae</taxon>
        <taxon>Streptophyta</taxon>
        <taxon>Embryophyta</taxon>
        <taxon>Tracheophyta</taxon>
        <taxon>Spermatophyta</taxon>
        <taxon>Magnoliopsida</taxon>
        <taxon>eudicotyledons</taxon>
        <taxon>Gunneridae</taxon>
        <taxon>Pentapetalae</taxon>
        <taxon>rosids</taxon>
        <taxon>malvids</taxon>
        <taxon>Myrtales</taxon>
        <taxon>Myrtaceae</taxon>
        <taxon>Myrtoideae</taxon>
        <taxon>Eucalypteae</taxon>
        <taxon>Eucalyptus</taxon>
    </lineage>
</organism>
<evidence type="ECO:0000313" key="2">
    <source>
        <dbReference type="EMBL" id="KAL3729005.1"/>
    </source>
</evidence>
<sequence length="461" mass="53189">MENEDTRARVINMENQMAQMMTLLADLSSQVKNLTSTSSTINIPTAPPEVPVVEPVAKRHVEEIPTAIPIVIGTKPPSKEISTSYFDEENARRLAKIEERLCMLQGYQLQGFDKLSPFAKITVPEFYKEPEFTRKYDGIGCPKTHLKYYLGKMARYSDNPPLLINSFQDSLVGPALTWFIELDMEKVRTWEDLVDEFLQQYKFNTEIAPTREELVRVEKRRTESFRAYAQRWRVIASQVKPPLSEKETMKLLLQAMPRDLFEKMYNHTCMNFATFVELGERIEGIMREGRLSENTNRRYTLRRDKESAVEIAYIQNSFSQKPYNLQAHKPAMEVGGSSRNFERKGKAPQRQFTPLPRSMSQLLPMLIENHLVAKEIPRDNPPKFVGFDLNKTCEYHMGEKGHHADNCLMLRYKIQDLLDKKLLTFKDSGPNVQQNPLPKHSEDVNMVGAIDANEEPIVPIV</sequence>
<feature type="domain" description="Retrotransposon gag" evidence="1">
    <location>
        <begin position="170"/>
        <end position="255"/>
    </location>
</feature>
<dbReference type="PANTHER" id="PTHR33223">
    <property type="entry name" value="CCHC-TYPE DOMAIN-CONTAINING PROTEIN"/>
    <property type="match status" value="1"/>
</dbReference>
<dbReference type="AlphaFoldDB" id="A0ABD3JN02"/>
<dbReference type="Pfam" id="PF03732">
    <property type="entry name" value="Retrotrans_gag"/>
    <property type="match status" value="1"/>
</dbReference>
<comment type="caution">
    <text evidence="2">The sequence shown here is derived from an EMBL/GenBank/DDBJ whole genome shotgun (WGS) entry which is preliminary data.</text>
</comment>
<dbReference type="EMBL" id="JBJKBG010000008">
    <property type="protein sequence ID" value="KAL3729005.1"/>
    <property type="molecule type" value="Genomic_DNA"/>
</dbReference>
<dbReference type="Proteomes" id="UP001634007">
    <property type="component" value="Unassembled WGS sequence"/>
</dbReference>